<keyword evidence="3" id="KW-1185">Reference proteome</keyword>
<gene>
    <name evidence="2" type="ORF">ET418_00605</name>
</gene>
<proteinExistence type="predicted"/>
<keyword evidence="1" id="KW-0732">Signal</keyword>
<accession>A0A5A9XQZ5</accession>
<reference evidence="2 3" key="1">
    <citation type="submission" date="2019-04" db="EMBL/GenBank/DDBJ databases">
        <title>Geobacter ruber sp. nov., ferric-reducing bacteria isolated from paddy soil.</title>
        <authorList>
            <person name="Xu Z."/>
            <person name="Masuda Y."/>
            <person name="Itoh H."/>
            <person name="Senoo K."/>
        </authorList>
    </citation>
    <scope>NUCLEOTIDE SEQUENCE [LARGE SCALE GENOMIC DNA]</scope>
    <source>
        <strain evidence="2 3">Red88</strain>
    </source>
</reference>
<evidence type="ECO:0000313" key="2">
    <source>
        <dbReference type="EMBL" id="KAA0895476.1"/>
    </source>
</evidence>
<organism evidence="2 3">
    <name type="scientific">Oryzomonas rubra</name>
    <dbReference type="NCBI Taxonomy" id="2509454"/>
    <lineage>
        <taxon>Bacteria</taxon>
        <taxon>Pseudomonadati</taxon>
        <taxon>Thermodesulfobacteriota</taxon>
        <taxon>Desulfuromonadia</taxon>
        <taxon>Geobacterales</taxon>
        <taxon>Geobacteraceae</taxon>
        <taxon>Oryzomonas</taxon>
    </lineage>
</organism>
<dbReference type="EMBL" id="SRSD01000001">
    <property type="protein sequence ID" value="KAA0895476.1"/>
    <property type="molecule type" value="Genomic_DNA"/>
</dbReference>
<dbReference type="AlphaFoldDB" id="A0A5A9XQZ5"/>
<dbReference type="PANTHER" id="PTHR35869">
    <property type="entry name" value="OUTER-MEMBRANE LIPOPROTEIN CARRIER PROTEIN"/>
    <property type="match status" value="1"/>
</dbReference>
<dbReference type="OrthoDB" id="5395041at2"/>
<name>A0A5A9XQZ5_9BACT</name>
<protein>
    <submittedName>
        <fullName evidence="2">Outer membrane lipoprotein carrier protein LolA</fullName>
    </submittedName>
</protein>
<dbReference type="Gene3D" id="2.50.20.10">
    <property type="entry name" value="Lipoprotein localisation LolA/LolB/LppX"/>
    <property type="match status" value="1"/>
</dbReference>
<dbReference type="SUPFAM" id="SSF89392">
    <property type="entry name" value="Prokaryotic lipoproteins and lipoprotein localization factors"/>
    <property type="match status" value="1"/>
</dbReference>
<evidence type="ECO:0000256" key="1">
    <source>
        <dbReference type="ARBA" id="ARBA00022729"/>
    </source>
</evidence>
<dbReference type="CDD" id="cd16325">
    <property type="entry name" value="LolA"/>
    <property type="match status" value="1"/>
</dbReference>
<comment type="caution">
    <text evidence="2">The sequence shown here is derived from an EMBL/GenBank/DDBJ whole genome shotgun (WGS) entry which is preliminary data.</text>
</comment>
<dbReference type="PANTHER" id="PTHR35869:SF1">
    <property type="entry name" value="OUTER-MEMBRANE LIPOPROTEIN CARRIER PROTEIN"/>
    <property type="match status" value="1"/>
</dbReference>
<evidence type="ECO:0000313" key="3">
    <source>
        <dbReference type="Proteomes" id="UP000324298"/>
    </source>
</evidence>
<dbReference type="Proteomes" id="UP000324298">
    <property type="component" value="Unassembled WGS sequence"/>
</dbReference>
<keyword evidence="2" id="KW-0449">Lipoprotein</keyword>
<dbReference type="PROSITE" id="PS51257">
    <property type="entry name" value="PROKAR_LIPOPROTEIN"/>
    <property type="match status" value="1"/>
</dbReference>
<dbReference type="InterPro" id="IPR029046">
    <property type="entry name" value="LolA/LolB/LppX"/>
</dbReference>
<sequence length="219" mass="24418">MSIARGSRFFLIPAACWQTVAACATLFLLLVGAFPCQARQIPAVDGLEALRKAFTGVTDFTADISQEKRLSVMKRAMTMNGTVRFRKPDQFYLELKAPYASRMVLRDSTIEQVMGTGGERNRIVLPPEQGLKRWFSRLATPITTLPEGLGVHADATGPVYTVTIAPHGKGQVKELVITFLEDGTIRKLVIMERNGDRAVMTFKKVRRNVGLTDRDFRLE</sequence>
<dbReference type="InterPro" id="IPR004564">
    <property type="entry name" value="OM_lipoprot_carrier_LolA-like"/>
</dbReference>